<dbReference type="InterPro" id="IPR043504">
    <property type="entry name" value="Peptidase_S1_PA_chymotrypsin"/>
</dbReference>
<evidence type="ECO:0000259" key="5">
    <source>
        <dbReference type="PROSITE" id="PS50240"/>
    </source>
</evidence>
<accession>A0A6P9C4A5</accession>
<dbReference type="SUPFAM" id="SSF50494">
    <property type="entry name" value="Trypsin-like serine proteases"/>
    <property type="match status" value="1"/>
</dbReference>
<dbReference type="GO" id="GO:0005576">
    <property type="term" value="C:extracellular region"/>
    <property type="evidence" value="ECO:0007669"/>
    <property type="project" value="UniProtKB-ARBA"/>
</dbReference>
<dbReference type="Pfam" id="PF00089">
    <property type="entry name" value="Trypsin"/>
    <property type="match status" value="1"/>
</dbReference>
<dbReference type="GeneID" id="117669062"/>
<dbReference type="GO" id="GO:0004252">
    <property type="term" value="F:serine-type endopeptidase activity"/>
    <property type="evidence" value="ECO:0007669"/>
    <property type="project" value="InterPro"/>
</dbReference>
<feature type="domain" description="Peptidase S1" evidence="5">
    <location>
        <begin position="57"/>
        <end position="299"/>
    </location>
</feature>
<dbReference type="KEGG" id="pgut:117669062"/>
<dbReference type="InterPro" id="IPR033116">
    <property type="entry name" value="TRYPSIN_SER"/>
</dbReference>
<dbReference type="Gene3D" id="2.40.10.10">
    <property type="entry name" value="Trypsin-like serine proteases"/>
    <property type="match status" value="1"/>
</dbReference>
<dbReference type="AlphaFoldDB" id="A0A6P9C4A5"/>
<reference evidence="7" key="1">
    <citation type="submission" date="2025-08" db="UniProtKB">
        <authorList>
            <consortium name="RefSeq"/>
        </authorList>
    </citation>
    <scope>IDENTIFICATION</scope>
    <source>
        <tissue evidence="7">Blood</tissue>
    </source>
</reference>
<dbReference type="InterPro" id="IPR018114">
    <property type="entry name" value="TRYPSIN_HIS"/>
</dbReference>
<dbReference type="GO" id="GO:0035821">
    <property type="term" value="P:modulation of process of another organism"/>
    <property type="evidence" value="ECO:0007669"/>
    <property type="project" value="UniProtKB-ARBA"/>
</dbReference>
<sequence>MRNTKERNKEICSGVMGHHQQGLGRRLLLLVLLQMMTNVEPSYATRVCGKQGYLNRIVGGTDSRDGEWPWQVSIRLNGDHHCGGSLVTDRWIITASHCFSLINNPSNFTVLVGALKLSDPGPHSIIASVKRIILNPAYEGDSRIGDIALVQLEQRLPLIQQISPICVPSANVNFLPGQKCWVTGWGNIRSKEGRQNSDILQKLEVPIISTKKCNSLYRQDSRQPRSSREIKEDMLCAGFAAGQRDACQGDSGGPLACRMEDFWFIAGVVSWGDGCAQKNRPGVYARVAYYQKWIHSQIPELRDTRWSRVVCHLRPFLDQEALLTETSVLVTFCLDYFNAFYPKEHSTGDTSFLLLVEMVLLGSDGEISYLIAKNAAVPLFSCEGHPTSWGGNLDQKVNAEEKDKFQGIFENRQNPSENSIQKFPNIVSDLKP</sequence>
<evidence type="ECO:0000313" key="6">
    <source>
        <dbReference type="Proteomes" id="UP001652622"/>
    </source>
</evidence>
<keyword evidence="2" id="KW-1015">Disulfide bond</keyword>
<keyword evidence="4" id="KW-0732">Signal</keyword>
<feature type="signal peptide" evidence="4">
    <location>
        <begin position="1"/>
        <end position="44"/>
    </location>
</feature>
<keyword evidence="3" id="KW-0378">Hydrolase</keyword>
<keyword evidence="3" id="KW-0645">Protease</keyword>
<dbReference type="PROSITE" id="PS00134">
    <property type="entry name" value="TRYPSIN_HIS"/>
    <property type="match status" value="1"/>
</dbReference>
<keyword evidence="6" id="KW-1185">Reference proteome</keyword>
<organism evidence="6 7">
    <name type="scientific">Pantherophis guttatus</name>
    <name type="common">Corn snake</name>
    <name type="synonym">Elaphe guttata</name>
    <dbReference type="NCBI Taxonomy" id="94885"/>
    <lineage>
        <taxon>Eukaryota</taxon>
        <taxon>Metazoa</taxon>
        <taxon>Chordata</taxon>
        <taxon>Craniata</taxon>
        <taxon>Vertebrata</taxon>
        <taxon>Euteleostomi</taxon>
        <taxon>Lepidosauria</taxon>
        <taxon>Squamata</taxon>
        <taxon>Bifurcata</taxon>
        <taxon>Unidentata</taxon>
        <taxon>Episquamata</taxon>
        <taxon>Toxicofera</taxon>
        <taxon>Serpentes</taxon>
        <taxon>Colubroidea</taxon>
        <taxon>Colubridae</taxon>
        <taxon>Colubrinae</taxon>
        <taxon>Pantherophis</taxon>
    </lineage>
</organism>
<proteinExistence type="inferred from homology"/>
<feature type="chain" id="PRO_5045510951" evidence="4">
    <location>
        <begin position="45"/>
        <end position="432"/>
    </location>
</feature>
<dbReference type="OrthoDB" id="93664at2759"/>
<dbReference type="PRINTS" id="PR00722">
    <property type="entry name" value="CHYMOTRYPSIN"/>
</dbReference>
<comment type="similarity">
    <text evidence="1">Belongs to the peptidase S1 family. Snake venom subfamily.</text>
</comment>
<dbReference type="InterPro" id="IPR001254">
    <property type="entry name" value="Trypsin_dom"/>
</dbReference>
<protein>
    <submittedName>
        <fullName evidence="7">Serine protease 27-like</fullName>
    </submittedName>
</protein>
<evidence type="ECO:0000313" key="7">
    <source>
        <dbReference type="RefSeq" id="XP_034279073.2"/>
    </source>
</evidence>
<dbReference type="PANTHER" id="PTHR24253">
    <property type="entry name" value="TRANSMEMBRANE PROTEASE SERINE"/>
    <property type="match status" value="1"/>
</dbReference>
<dbReference type="Proteomes" id="UP001652622">
    <property type="component" value="Unplaced"/>
</dbReference>
<evidence type="ECO:0000256" key="1">
    <source>
        <dbReference type="ARBA" id="ARBA00009228"/>
    </source>
</evidence>
<dbReference type="PROSITE" id="PS50240">
    <property type="entry name" value="TRYPSIN_DOM"/>
    <property type="match status" value="1"/>
</dbReference>
<dbReference type="InterPro" id="IPR009003">
    <property type="entry name" value="Peptidase_S1_PA"/>
</dbReference>
<dbReference type="PROSITE" id="PS00135">
    <property type="entry name" value="TRYPSIN_SER"/>
    <property type="match status" value="1"/>
</dbReference>
<dbReference type="RefSeq" id="XP_034279073.2">
    <property type="nucleotide sequence ID" value="XM_034423182.2"/>
</dbReference>
<evidence type="ECO:0000256" key="2">
    <source>
        <dbReference type="ARBA" id="ARBA00023157"/>
    </source>
</evidence>
<dbReference type="SMART" id="SM00020">
    <property type="entry name" value="Tryp_SPc"/>
    <property type="match status" value="1"/>
</dbReference>
<dbReference type="InterPro" id="IPR001314">
    <property type="entry name" value="Peptidase_S1A"/>
</dbReference>
<evidence type="ECO:0000256" key="3">
    <source>
        <dbReference type="RuleBase" id="RU363034"/>
    </source>
</evidence>
<dbReference type="GO" id="GO:0006508">
    <property type="term" value="P:proteolysis"/>
    <property type="evidence" value="ECO:0007669"/>
    <property type="project" value="UniProtKB-KW"/>
</dbReference>
<dbReference type="CDD" id="cd00190">
    <property type="entry name" value="Tryp_SPc"/>
    <property type="match status" value="1"/>
</dbReference>
<gene>
    <name evidence="7" type="primary">LOC117669062</name>
</gene>
<evidence type="ECO:0000256" key="4">
    <source>
        <dbReference type="SAM" id="SignalP"/>
    </source>
</evidence>
<dbReference type="InParanoid" id="A0A6P9C4A5"/>
<dbReference type="PANTHER" id="PTHR24253:SF119">
    <property type="entry name" value="SERINE PROTEASE 27"/>
    <property type="match status" value="1"/>
</dbReference>
<keyword evidence="3" id="KW-0720">Serine protease</keyword>
<name>A0A6P9C4A5_PANGU</name>